<evidence type="ECO:0000313" key="2">
    <source>
        <dbReference type="EMBL" id="MBO0947269.1"/>
    </source>
</evidence>
<dbReference type="Proteomes" id="UP000664628">
    <property type="component" value="Unassembled WGS sequence"/>
</dbReference>
<dbReference type="RefSeq" id="WP_207327185.1">
    <property type="nucleotide sequence ID" value="NZ_JAFMYW010000001.1"/>
</dbReference>
<reference evidence="2 3" key="1">
    <citation type="submission" date="2021-03" db="EMBL/GenBank/DDBJ databases">
        <title>Fibrella sp. HMF5405 genome sequencing and assembly.</title>
        <authorList>
            <person name="Kang H."/>
            <person name="Kim H."/>
            <person name="Bae S."/>
            <person name="Joh K."/>
        </authorList>
    </citation>
    <scope>NUCLEOTIDE SEQUENCE [LARGE SCALE GENOMIC DNA]</scope>
    <source>
        <strain evidence="2 3">HMF5405</strain>
    </source>
</reference>
<accession>A0ABS3JBA0</accession>
<proteinExistence type="predicted"/>
<dbReference type="SUPFAM" id="SSF55073">
    <property type="entry name" value="Nucleotide cyclase"/>
    <property type="match status" value="1"/>
</dbReference>
<evidence type="ECO:0000313" key="3">
    <source>
        <dbReference type="Proteomes" id="UP000664628"/>
    </source>
</evidence>
<evidence type="ECO:0000259" key="1">
    <source>
        <dbReference type="PROSITE" id="PS50125"/>
    </source>
</evidence>
<dbReference type="CDD" id="cd07302">
    <property type="entry name" value="CHD"/>
    <property type="match status" value="1"/>
</dbReference>
<dbReference type="Gene3D" id="3.30.70.1230">
    <property type="entry name" value="Nucleotide cyclase"/>
    <property type="match status" value="1"/>
</dbReference>
<dbReference type="EMBL" id="JAFMYW010000001">
    <property type="protein sequence ID" value="MBO0947269.1"/>
    <property type="molecule type" value="Genomic_DNA"/>
</dbReference>
<gene>
    <name evidence="2" type="ORF">J2I46_01660</name>
</gene>
<protein>
    <submittedName>
        <fullName evidence="2">Adenylate/guanylate cyclase domain-containing protein</fullName>
    </submittedName>
</protein>
<comment type="caution">
    <text evidence="2">The sequence shown here is derived from an EMBL/GenBank/DDBJ whole genome shotgun (WGS) entry which is preliminary data.</text>
</comment>
<sequence length="254" mass="29297">MPNLLQIQNYHKKYKPNSALARIDNPLEPKGLPLPTSDRFEKSFQNLASKLGIEYEKHFELGIEAEVVMVYIDICSFSKRFATMPSGELSIFLDKYYEKVIPIIYNYDGEIERIMGDGIIAIFGPPFCNKSFLELVSNALICSLEVLSITNDTDFYSKIALHSGDIKYYKNKITQYPDYTIIGKPLTELYRLESIASDKEVVFYSFTNLNVKIEKMLDMIPDLKNHIKWFPNENKKIEPPLKGVDFKYTKSISL</sequence>
<feature type="domain" description="Guanylate cyclase" evidence="1">
    <location>
        <begin position="68"/>
        <end position="193"/>
    </location>
</feature>
<organism evidence="2 3">
    <name type="scientific">Fibrella forsythiae</name>
    <dbReference type="NCBI Taxonomy" id="2817061"/>
    <lineage>
        <taxon>Bacteria</taxon>
        <taxon>Pseudomonadati</taxon>
        <taxon>Bacteroidota</taxon>
        <taxon>Cytophagia</taxon>
        <taxon>Cytophagales</taxon>
        <taxon>Spirosomataceae</taxon>
        <taxon>Fibrella</taxon>
    </lineage>
</organism>
<dbReference type="PROSITE" id="PS50125">
    <property type="entry name" value="GUANYLATE_CYCLASE_2"/>
    <property type="match status" value="1"/>
</dbReference>
<dbReference type="InterPro" id="IPR001054">
    <property type="entry name" value="A/G_cyclase"/>
</dbReference>
<keyword evidence="3" id="KW-1185">Reference proteome</keyword>
<name>A0ABS3JBA0_9BACT</name>
<dbReference type="InterPro" id="IPR029787">
    <property type="entry name" value="Nucleotide_cyclase"/>
</dbReference>